<feature type="signal peptide" evidence="2">
    <location>
        <begin position="1"/>
        <end position="29"/>
    </location>
</feature>
<dbReference type="PANTHER" id="PTHR37804">
    <property type="entry name" value="CDAA REGULATORY PROTEIN CDAR"/>
    <property type="match status" value="1"/>
</dbReference>
<evidence type="ECO:0000313" key="4">
    <source>
        <dbReference type="Proteomes" id="UP000571128"/>
    </source>
</evidence>
<dbReference type="PANTHER" id="PTHR37804:SF1">
    <property type="entry name" value="CDAA REGULATORY PROTEIN CDAR"/>
    <property type="match status" value="1"/>
</dbReference>
<dbReference type="Proteomes" id="UP000571128">
    <property type="component" value="Unassembled WGS sequence"/>
</dbReference>
<name>A0A841YDM4_9LIST</name>
<evidence type="ECO:0000256" key="1">
    <source>
        <dbReference type="SAM" id="MobiDB-lite"/>
    </source>
</evidence>
<dbReference type="Gene3D" id="2.170.120.40">
    <property type="entry name" value="YbbR-like domain"/>
    <property type="match status" value="2"/>
</dbReference>
<dbReference type="InterPro" id="IPR053154">
    <property type="entry name" value="c-di-AMP_regulator"/>
</dbReference>
<dbReference type="Pfam" id="PF07949">
    <property type="entry name" value="YbbR"/>
    <property type="match status" value="4"/>
</dbReference>
<protein>
    <submittedName>
        <fullName evidence="3">YbbR-like domain-containing protein</fullName>
    </submittedName>
</protein>
<keyword evidence="2" id="KW-0732">Signal</keyword>
<evidence type="ECO:0000313" key="3">
    <source>
        <dbReference type="EMBL" id="MBC1398324.1"/>
    </source>
</evidence>
<evidence type="ECO:0000256" key="2">
    <source>
        <dbReference type="SAM" id="SignalP"/>
    </source>
</evidence>
<dbReference type="Gene3D" id="2.170.120.30">
    <property type="match status" value="2"/>
</dbReference>
<sequence>MMDRILNNKWSIRIISLILAAILFTSVTADNNAGDGSFQTSSQTDTETIQNVPVEVYYDKENLYVSGVPDTVTVTISGPRSIVQNTRAQQDFKVYADLRNASIGEQNVKLQVKDISERLKVTISPETAKVNVQEKVTKKFPVEAEINKSAVADGYEAGTPKVNPAKVSITGAKDTIEQIAYVKANVDSDKAHKEDFTAEATVSAFDSHLNKLDVEISPEKVDVSVPIEKVGKSVPLKINQTGKPSDDIAISSITPDSSEVIVMGDADVLAKINEISVDVSVASITADTVREVTIPVPDGAKSVQPQTVEVRIKTAKKSNSDSEDRNTDQNESDSNTNGNETPDSNTNGNSNSSSDTKDTSKTFSNLDVFTRGLPDKYTAQMITPANGKVSITLNGPQSTINQISASNITAIADLSSVTEGEYSTKIQVNNLPSQVTYKLSVSTAEFLIKLKEEEESRG</sequence>
<dbReference type="CDD" id="cd20206">
    <property type="entry name" value="YbbR"/>
    <property type="match status" value="1"/>
</dbReference>
<reference evidence="3 4" key="1">
    <citation type="submission" date="2020-03" db="EMBL/GenBank/DDBJ databases">
        <title>Soil Listeria distribution.</title>
        <authorList>
            <person name="Liao J."/>
            <person name="Wiedmann M."/>
        </authorList>
    </citation>
    <scope>NUCLEOTIDE SEQUENCE [LARGE SCALE GENOMIC DNA]</scope>
    <source>
        <strain evidence="3 4">FSL L7-1645</strain>
    </source>
</reference>
<comment type="caution">
    <text evidence="3">The sequence shown here is derived from an EMBL/GenBank/DDBJ whole genome shotgun (WGS) entry which is preliminary data.</text>
</comment>
<dbReference type="AlphaFoldDB" id="A0A841YDM4"/>
<feature type="region of interest" description="Disordered" evidence="1">
    <location>
        <begin position="297"/>
        <end position="361"/>
    </location>
</feature>
<dbReference type="InterPro" id="IPR012505">
    <property type="entry name" value="YbbR"/>
</dbReference>
<dbReference type="EMBL" id="JAARPY010000004">
    <property type="protein sequence ID" value="MBC1398324.1"/>
    <property type="molecule type" value="Genomic_DNA"/>
</dbReference>
<feature type="chain" id="PRO_5032765627" evidence="2">
    <location>
        <begin position="30"/>
        <end position="458"/>
    </location>
</feature>
<gene>
    <name evidence="3" type="ORF">HB844_05500</name>
</gene>
<accession>A0A841YDM4</accession>
<proteinExistence type="predicted"/>
<feature type="compositionally biased region" description="Basic and acidic residues" evidence="1">
    <location>
        <begin position="318"/>
        <end position="328"/>
    </location>
</feature>
<dbReference type="RefSeq" id="WP_007544453.1">
    <property type="nucleotide sequence ID" value="NZ_JAARPY010000004.1"/>
</dbReference>
<organism evidence="3 4">
    <name type="scientific">Listeria fleischmannii</name>
    <dbReference type="NCBI Taxonomy" id="1069827"/>
    <lineage>
        <taxon>Bacteria</taxon>
        <taxon>Bacillati</taxon>
        <taxon>Bacillota</taxon>
        <taxon>Bacilli</taxon>
        <taxon>Bacillales</taxon>
        <taxon>Listeriaceae</taxon>
        <taxon>Listeria</taxon>
    </lineage>
</organism>
<feature type="compositionally biased region" description="Low complexity" evidence="1">
    <location>
        <begin position="341"/>
        <end position="354"/>
    </location>
</feature>